<dbReference type="EMBL" id="CP099397">
    <property type="protein sequence ID" value="USR41828.1"/>
    <property type="molecule type" value="Genomic_DNA"/>
</dbReference>
<evidence type="ECO:0000313" key="2">
    <source>
        <dbReference type="EMBL" id="USR41828.1"/>
    </source>
</evidence>
<dbReference type="Proteomes" id="UP001054897">
    <property type="component" value="Chromosome"/>
</dbReference>
<gene>
    <name evidence="2" type="ORF">L1F06_010525</name>
</gene>
<dbReference type="GeneID" id="300081410"/>
<sequence length="120" mass="14101">MRKRHPNLLAWQWQHYADQHRHPTNLLLHLIAVPLFLLSLILLLIGLWQLGFVPLALGIIGLIAALALQAHGHRLEQQQPEPFNGKRDAVKRLLLEQCVTFPRFVFSGAWWRAWRQRRRP</sequence>
<dbReference type="RefSeq" id="WP_003240736.1">
    <property type="nucleotide sequence ID" value="NZ_CAXYQR010000013.1"/>
</dbReference>
<organism evidence="2 3">
    <name type="scientific">Ectopseudomonas hydrolytica</name>
    <dbReference type="NCBI Taxonomy" id="2493633"/>
    <lineage>
        <taxon>Bacteria</taxon>
        <taxon>Pseudomonadati</taxon>
        <taxon>Pseudomonadota</taxon>
        <taxon>Gammaproteobacteria</taxon>
        <taxon>Pseudomonadales</taxon>
        <taxon>Pseudomonadaceae</taxon>
        <taxon>Ectopseudomonas</taxon>
    </lineage>
</organism>
<reference evidence="2" key="1">
    <citation type="submission" date="2022-06" db="EMBL/GenBank/DDBJ databases">
        <title>Complete genome of Pseudomonas hydrolytica DSWY01T.</title>
        <authorList>
            <person name="Jung J."/>
            <person name="Jeon C.O."/>
        </authorList>
    </citation>
    <scope>NUCLEOTIDE SEQUENCE</scope>
    <source>
        <strain evidence="2">DSWY01</strain>
    </source>
</reference>
<keyword evidence="1" id="KW-0812">Transmembrane</keyword>
<accession>A0ABY5AD34</accession>
<evidence type="ECO:0000313" key="3">
    <source>
        <dbReference type="Proteomes" id="UP001054897"/>
    </source>
</evidence>
<evidence type="ECO:0000256" key="1">
    <source>
        <dbReference type="SAM" id="Phobius"/>
    </source>
</evidence>
<keyword evidence="1" id="KW-1133">Transmembrane helix</keyword>
<dbReference type="InterPro" id="IPR009305">
    <property type="entry name" value="Mpo1-like"/>
</dbReference>
<proteinExistence type="predicted"/>
<name>A0ABY5AD34_9GAMM</name>
<protein>
    <submittedName>
        <fullName evidence="2">DUF962 domain-containing protein</fullName>
    </submittedName>
</protein>
<feature type="transmembrane region" description="Helical" evidence="1">
    <location>
        <begin position="51"/>
        <end position="68"/>
    </location>
</feature>
<dbReference type="Pfam" id="PF06127">
    <property type="entry name" value="Mpo1-like"/>
    <property type="match status" value="1"/>
</dbReference>
<keyword evidence="1" id="KW-0472">Membrane</keyword>
<keyword evidence="3" id="KW-1185">Reference proteome</keyword>
<feature type="transmembrane region" description="Helical" evidence="1">
    <location>
        <begin position="26"/>
        <end position="45"/>
    </location>
</feature>